<accession>A0ABR3ES63</accession>
<feature type="region of interest" description="Disordered" evidence="1">
    <location>
        <begin position="34"/>
        <end position="59"/>
    </location>
</feature>
<sequence length="218" mass="23900">MYKRFSYAIDRYNKTLTIAREHDTPAVEPVREAVAEHPSPPGSYMRAVQTPSTGSTVPAVTGPFQTITSVWYRSTTTEPLVSPPARNDEHPFKPGVIWVNDITGARPGRQAFVFSVQGDWSEVPGALFESGKASFPHPQQADKWLAFSDNGQPKWLKAATLEKRRREQAKLLGSPPMGVRFDPISRSTDTAGSSTRRPGTPRMIRAGPATPNEAAVAE</sequence>
<dbReference type="EMBL" id="JBAHYK010002145">
    <property type="protein sequence ID" value="KAL0565718.1"/>
    <property type="molecule type" value="Genomic_DNA"/>
</dbReference>
<dbReference type="Proteomes" id="UP001465976">
    <property type="component" value="Unassembled WGS sequence"/>
</dbReference>
<feature type="compositionally biased region" description="Polar residues" evidence="1">
    <location>
        <begin position="185"/>
        <end position="197"/>
    </location>
</feature>
<evidence type="ECO:0000313" key="3">
    <source>
        <dbReference type="Proteomes" id="UP001465976"/>
    </source>
</evidence>
<reference evidence="2 3" key="1">
    <citation type="submission" date="2024-02" db="EMBL/GenBank/DDBJ databases">
        <title>A draft genome for the cacao thread blight pathogen Marasmius crinis-equi.</title>
        <authorList>
            <person name="Cohen S.P."/>
            <person name="Baruah I.K."/>
            <person name="Amoako-Attah I."/>
            <person name="Bukari Y."/>
            <person name="Meinhardt L.W."/>
            <person name="Bailey B.A."/>
        </authorList>
    </citation>
    <scope>NUCLEOTIDE SEQUENCE [LARGE SCALE GENOMIC DNA]</scope>
    <source>
        <strain evidence="2 3">GH-76</strain>
    </source>
</reference>
<organism evidence="2 3">
    <name type="scientific">Marasmius crinis-equi</name>
    <dbReference type="NCBI Taxonomy" id="585013"/>
    <lineage>
        <taxon>Eukaryota</taxon>
        <taxon>Fungi</taxon>
        <taxon>Dikarya</taxon>
        <taxon>Basidiomycota</taxon>
        <taxon>Agaricomycotina</taxon>
        <taxon>Agaricomycetes</taxon>
        <taxon>Agaricomycetidae</taxon>
        <taxon>Agaricales</taxon>
        <taxon>Marasmiineae</taxon>
        <taxon>Marasmiaceae</taxon>
        <taxon>Marasmius</taxon>
    </lineage>
</organism>
<evidence type="ECO:0000256" key="1">
    <source>
        <dbReference type="SAM" id="MobiDB-lite"/>
    </source>
</evidence>
<gene>
    <name evidence="2" type="ORF">V5O48_016302</name>
</gene>
<name>A0ABR3ES63_9AGAR</name>
<feature type="region of interest" description="Disordered" evidence="1">
    <location>
        <begin position="170"/>
        <end position="218"/>
    </location>
</feature>
<comment type="caution">
    <text evidence="2">The sequence shown here is derived from an EMBL/GenBank/DDBJ whole genome shotgun (WGS) entry which is preliminary data.</text>
</comment>
<proteinExistence type="predicted"/>
<keyword evidence="3" id="KW-1185">Reference proteome</keyword>
<evidence type="ECO:0000313" key="2">
    <source>
        <dbReference type="EMBL" id="KAL0565718.1"/>
    </source>
</evidence>
<feature type="compositionally biased region" description="Polar residues" evidence="1">
    <location>
        <begin position="49"/>
        <end position="59"/>
    </location>
</feature>
<protein>
    <submittedName>
        <fullName evidence="2">Uncharacterized protein</fullName>
    </submittedName>
</protein>